<evidence type="ECO:0000256" key="1">
    <source>
        <dbReference type="SAM" id="MobiDB-lite"/>
    </source>
</evidence>
<evidence type="ECO:0000313" key="3">
    <source>
        <dbReference type="Proteomes" id="UP000233769"/>
    </source>
</evidence>
<sequence>MKAGDAALRCEDLLALLACALERIGEAAQRVVVLSRLAALRGRADRRGLGPAHLRDDARLVGLVLDPGVLVLRHEAVAGAADREVGVARGGGGAGLCLRGGRLRLEAEHHRDLPLGAALGEGDEQVAGVARERLGAAGRRLGDDVAELVAALRAVGEDVPVAEHRQRDGLLHPRRKCRTLRLAAARPGEDDLRSLYALLCERTPRRAGQSRGSRGGQREGREGAATPKGGMRDRKAVPLHRYSGVRTAGSALFTRRQDDGPQRNRKPLTAPINRKRPWAAPVDAA</sequence>
<organism evidence="2 3">
    <name type="scientific">Methylorubrum extorquens</name>
    <name type="common">Methylobacterium dichloromethanicum</name>
    <name type="synonym">Methylobacterium extorquens</name>
    <dbReference type="NCBI Taxonomy" id="408"/>
    <lineage>
        <taxon>Bacteria</taxon>
        <taxon>Pseudomonadati</taxon>
        <taxon>Pseudomonadota</taxon>
        <taxon>Alphaproteobacteria</taxon>
        <taxon>Hyphomicrobiales</taxon>
        <taxon>Methylobacteriaceae</taxon>
        <taxon>Methylorubrum</taxon>
    </lineage>
</organism>
<dbReference type="EMBL" id="LT962688">
    <property type="protein sequence ID" value="SOR29035.1"/>
    <property type="molecule type" value="Genomic_DNA"/>
</dbReference>
<proteinExistence type="predicted"/>
<reference evidence="3" key="1">
    <citation type="submission" date="2017-10" db="EMBL/GenBank/DDBJ databases">
        <authorList>
            <person name="Regsiter A."/>
            <person name="William W."/>
        </authorList>
    </citation>
    <scope>NUCLEOTIDE SEQUENCE [LARGE SCALE GENOMIC DNA]</scope>
</reference>
<dbReference type="AlphaFoldDB" id="A0A2N9ANX5"/>
<accession>A0A2N9ANX5</accession>
<protein>
    <submittedName>
        <fullName evidence="2">Uncharacterized protein</fullName>
    </submittedName>
</protein>
<feature type="region of interest" description="Disordered" evidence="1">
    <location>
        <begin position="203"/>
        <end position="285"/>
    </location>
</feature>
<evidence type="ECO:0000313" key="2">
    <source>
        <dbReference type="EMBL" id="SOR29035.1"/>
    </source>
</evidence>
<dbReference type="Proteomes" id="UP000233769">
    <property type="component" value="Chromosome tk0001"/>
</dbReference>
<gene>
    <name evidence="2" type="ORF">TK0001_2434</name>
</gene>
<name>A0A2N9ANX5_METEX</name>